<name>A0A821NKX0_9BILA</name>
<dbReference type="Proteomes" id="UP000663873">
    <property type="component" value="Unassembled WGS sequence"/>
</dbReference>
<reference evidence="1" key="1">
    <citation type="submission" date="2021-02" db="EMBL/GenBank/DDBJ databases">
        <authorList>
            <person name="Nowell W R."/>
        </authorList>
    </citation>
    <scope>NUCLEOTIDE SEQUENCE</scope>
</reference>
<dbReference type="AlphaFoldDB" id="A0A821NKX0"/>
<protein>
    <submittedName>
        <fullName evidence="1">Uncharacterized protein</fullName>
    </submittedName>
</protein>
<gene>
    <name evidence="1" type="ORF">UJA718_LOCUS40799</name>
</gene>
<sequence>MAELMDNIAGELGLNPLILQQVQREADKADKVAMSIWRKLCPTRADQLYVNSIKNVPTSTLQNIY</sequence>
<keyword evidence="2" id="KW-1185">Reference proteome</keyword>
<comment type="caution">
    <text evidence="1">The sequence shown here is derived from an EMBL/GenBank/DDBJ whole genome shotgun (WGS) entry which is preliminary data.</text>
</comment>
<proteinExistence type="predicted"/>
<organism evidence="1 2">
    <name type="scientific">Rotaria socialis</name>
    <dbReference type="NCBI Taxonomy" id="392032"/>
    <lineage>
        <taxon>Eukaryota</taxon>
        <taxon>Metazoa</taxon>
        <taxon>Spiralia</taxon>
        <taxon>Gnathifera</taxon>
        <taxon>Rotifera</taxon>
        <taxon>Eurotatoria</taxon>
        <taxon>Bdelloidea</taxon>
        <taxon>Philodinida</taxon>
        <taxon>Philodinidae</taxon>
        <taxon>Rotaria</taxon>
    </lineage>
</organism>
<dbReference type="EMBL" id="CAJOBP010046141">
    <property type="protein sequence ID" value="CAF4790157.1"/>
    <property type="molecule type" value="Genomic_DNA"/>
</dbReference>
<evidence type="ECO:0000313" key="2">
    <source>
        <dbReference type="Proteomes" id="UP000663873"/>
    </source>
</evidence>
<accession>A0A821NKX0</accession>
<evidence type="ECO:0000313" key="1">
    <source>
        <dbReference type="EMBL" id="CAF4790157.1"/>
    </source>
</evidence>
<feature type="non-terminal residue" evidence="1">
    <location>
        <position position="65"/>
    </location>
</feature>